<keyword evidence="2" id="KW-0472">Membrane</keyword>
<evidence type="ECO:0000256" key="1">
    <source>
        <dbReference type="SAM" id="MobiDB-lite"/>
    </source>
</evidence>
<organism evidence="4">
    <name type="scientific">Strongyloides stercoralis</name>
    <name type="common">Threadworm</name>
    <dbReference type="NCBI Taxonomy" id="6248"/>
    <lineage>
        <taxon>Eukaryota</taxon>
        <taxon>Metazoa</taxon>
        <taxon>Ecdysozoa</taxon>
        <taxon>Nematoda</taxon>
        <taxon>Chromadorea</taxon>
        <taxon>Rhabditida</taxon>
        <taxon>Tylenchina</taxon>
        <taxon>Panagrolaimomorpha</taxon>
        <taxon>Strongyloidoidea</taxon>
        <taxon>Strongyloididae</taxon>
        <taxon>Strongyloides</taxon>
    </lineage>
</organism>
<keyword evidence="3" id="KW-1185">Reference proteome</keyword>
<feature type="transmembrane region" description="Helical" evidence="2">
    <location>
        <begin position="267"/>
        <end position="287"/>
    </location>
</feature>
<keyword evidence="2" id="KW-0812">Transmembrane</keyword>
<proteinExistence type="predicted"/>
<evidence type="ECO:0000313" key="5">
    <source>
        <dbReference type="WBParaSite" id="TCONS_00001277.p1"/>
    </source>
</evidence>
<dbReference type="Proteomes" id="UP000035681">
    <property type="component" value="Unplaced"/>
</dbReference>
<dbReference type="WBParaSite" id="TCONS_00001277.p1">
    <property type="protein sequence ID" value="TCONS_00001277.p1"/>
    <property type="gene ID" value="XLOC_001182"/>
</dbReference>
<protein>
    <submittedName>
        <fullName evidence="5">G-protein coupled receptors family 1 profile domain-containing protein</fullName>
    </submittedName>
    <submittedName>
        <fullName evidence="4">G_PROTEIN_RECEP_F1_2 domain-containing protein</fullName>
    </submittedName>
</protein>
<reference evidence="4" key="1">
    <citation type="submission" date="2015-08" db="UniProtKB">
        <authorList>
            <consortium name="WormBaseParasite"/>
        </authorList>
    </citation>
    <scope>IDENTIFICATION</scope>
</reference>
<evidence type="ECO:0000313" key="4">
    <source>
        <dbReference type="WBParaSite" id="SSTP_0000557600.1"/>
    </source>
</evidence>
<feature type="transmembrane region" description="Helical" evidence="2">
    <location>
        <begin position="98"/>
        <end position="116"/>
    </location>
</feature>
<name>A0A0K0E7U8_STRER</name>
<evidence type="ECO:0000313" key="3">
    <source>
        <dbReference type="Proteomes" id="UP000035681"/>
    </source>
</evidence>
<dbReference type="Gene3D" id="1.20.1070.10">
    <property type="entry name" value="Rhodopsin 7-helix transmembrane proteins"/>
    <property type="match status" value="1"/>
</dbReference>
<feature type="region of interest" description="Disordered" evidence="1">
    <location>
        <begin position="308"/>
        <end position="333"/>
    </location>
</feature>
<feature type="transmembrane region" description="Helical" evidence="2">
    <location>
        <begin position="226"/>
        <end position="247"/>
    </location>
</feature>
<evidence type="ECO:0000256" key="2">
    <source>
        <dbReference type="SAM" id="Phobius"/>
    </source>
</evidence>
<feature type="transmembrane region" description="Helical" evidence="2">
    <location>
        <begin position="173"/>
        <end position="200"/>
    </location>
</feature>
<sequence>MSSNHTLLVTAEDSWIYSACIYSFVPIIFYIINSTLIFLTCKNNSLKEKKELKNILIVSASINIISMFIYVAFSYFWWYCYLTKSYIHIKITTLVAELRLLGMGILFMSPLILSLWRFFLIVKGWNISIWKCLIGYSIFLSFHFYTFFDKAFVSDKIFENDIFTYSIVYSSQYIVFLFAITDIIPPIIAMILLFIILIYVKRNQEKLKNVVISKVRKNIVRQQRTIVYSLIILSAIPLLGAIPHYFMRMLFIFHYKVPRIGWNIAEFLILSVCGSGPICMVLVLPTLKKAFFTQLGFKQESNVETMGKKTDNDITKNVNSADPRPSLKPTILH</sequence>
<dbReference type="SUPFAM" id="SSF81321">
    <property type="entry name" value="Family A G protein-coupled receptor-like"/>
    <property type="match status" value="1"/>
</dbReference>
<feature type="transmembrane region" description="Helical" evidence="2">
    <location>
        <begin position="128"/>
        <end position="148"/>
    </location>
</feature>
<feature type="transmembrane region" description="Helical" evidence="2">
    <location>
        <begin position="52"/>
        <end position="78"/>
    </location>
</feature>
<dbReference type="WBParaSite" id="SSTP_0000557600.1">
    <property type="protein sequence ID" value="SSTP_0000557600.1"/>
    <property type="gene ID" value="SSTP_0000557600"/>
</dbReference>
<dbReference type="AlphaFoldDB" id="A0A0K0E7U8"/>
<keyword evidence="2" id="KW-1133">Transmembrane helix</keyword>
<feature type="transmembrane region" description="Helical" evidence="2">
    <location>
        <begin position="15"/>
        <end position="40"/>
    </location>
</feature>
<accession>A0A0K0E7U8</accession>